<dbReference type="InterPro" id="IPR011276">
    <property type="entry name" value="TonB_haem/Hb_rcpt"/>
</dbReference>
<evidence type="ECO:0000256" key="9">
    <source>
        <dbReference type="ARBA" id="ARBA00023170"/>
    </source>
</evidence>
<keyword evidence="3 11" id="KW-0813">Transport</keyword>
<keyword evidence="6 15" id="KW-0732">Signal</keyword>
<keyword evidence="9 18" id="KW-0675">Receptor</keyword>
<evidence type="ECO:0000259" key="16">
    <source>
        <dbReference type="Pfam" id="PF00593"/>
    </source>
</evidence>
<evidence type="ECO:0000256" key="4">
    <source>
        <dbReference type="ARBA" id="ARBA00022452"/>
    </source>
</evidence>
<dbReference type="SUPFAM" id="SSF56935">
    <property type="entry name" value="Porins"/>
    <property type="match status" value="1"/>
</dbReference>
<accession>A0ABV2I6N6</accession>
<evidence type="ECO:0000256" key="7">
    <source>
        <dbReference type="ARBA" id="ARBA00023077"/>
    </source>
</evidence>
<name>A0ABV2I6N6_9HYPH</name>
<evidence type="ECO:0000256" key="10">
    <source>
        <dbReference type="ARBA" id="ARBA00023237"/>
    </source>
</evidence>
<dbReference type="InterPro" id="IPR039426">
    <property type="entry name" value="TonB-dep_rcpt-like"/>
</dbReference>
<dbReference type="NCBIfam" id="TIGR01785">
    <property type="entry name" value="TonB-hemin"/>
    <property type="match status" value="1"/>
</dbReference>
<evidence type="ECO:0000256" key="2">
    <source>
        <dbReference type="ARBA" id="ARBA00009810"/>
    </source>
</evidence>
<feature type="domain" description="TonB-dependent receptor-like beta-barrel" evidence="16">
    <location>
        <begin position="252"/>
        <end position="706"/>
    </location>
</feature>
<sequence length="744" mass="80514">MRMGISRTVLLASCTALASAVLTQSAFAQDATTNDATTVLAPVDVTTTKGKEGTADTPLATETTRDDLDANIVTDFDDFTRILEPGVTFVGDDAGSVNIRGMQGPRVSTVIDGIQIPYLDDGARDANGGMDSFSFDSIATIDIVRGSDSSRSGSGSLGGTVVLSTLEPEDLIDPEKGWGGRTGIMYDSADEGINAQGAFAVRSGNTSVLFQGDIGSGSETENQGTVGGYGATRSEPNPASFDENNLLFKLRQQFLGAHTLGLTVERYDKDKDIELLTEQGSTYAPDDYDGHETKHRDRVSIDYNYEAIANDGLFDSAFGTVYWLKSERVSGRSGTRLPSPRSPTTPPFGPYSRSSKTNDERYGWSGWAQKGLDTGSFAHDITIGGDFYYSQTSQYSSGQDNCGPGPFPPMSTCGFLHTNQADSPDVDGYVLGLYAQDEIAFGDSGFALTPGIRFDWYQYDPKETAAYTRNPNYNGLPDGQSDWQISPKILATYDLNDFTQLYGQFSTAFRAPTPGELYVDYGAPGTYLRIGNPDLDPETSWGFELGANFGDEMEGGRISAFYSRYKDFITTQAVDPADVGVGPGVYPFGITQTVNLDNVEIAGIEASVQKTFVNNWDIHASLAFARGFDMDTNKMLASVAPLKAVIGGGYNDETWGVNSNWILSAKVPDGSTATFKAPGYGIVDVTAWWAPERFEGMTLQAGVYNLFDQTYYDALDLQDTTLEQPQAFYSEPGRTFKISFTQTF</sequence>
<comment type="subcellular location">
    <subcellularLocation>
        <location evidence="1 11">Cell outer membrane</location>
        <topology evidence="1 11">Multi-pass membrane protein</topology>
    </subcellularLocation>
</comment>
<keyword evidence="7 13" id="KW-0798">TonB box</keyword>
<keyword evidence="4 11" id="KW-1134">Transmembrane beta strand</keyword>
<evidence type="ECO:0000256" key="1">
    <source>
        <dbReference type="ARBA" id="ARBA00004571"/>
    </source>
</evidence>
<evidence type="ECO:0000256" key="13">
    <source>
        <dbReference type="RuleBase" id="RU003357"/>
    </source>
</evidence>
<keyword evidence="19" id="KW-1185">Reference proteome</keyword>
<dbReference type="PANTHER" id="PTHR30069">
    <property type="entry name" value="TONB-DEPENDENT OUTER MEMBRANE RECEPTOR"/>
    <property type="match status" value="1"/>
</dbReference>
<dbReference type="RefSeq" id="WP_354432968.1">
    <property type="nucleotide sequence ID" value="NZ_JBEPLY010000002.1"/>
</dbReference>
<dbReference type="Proteomes" id="UP001549164">
    <property type="component" value="Unassembled WGS sequence"/>
</dbReference>
<feature type="domain" description="TonB-dependent receptor plug" evidence="17">
    <location>
        <begin position="56"/>
        <end position="160"/>
    </location>
</feature>
<dbReference type="InterPro" id="IPR037066">
    <property type="entry name" value="Plug_dom_sf"/>
</dbReference>
<evidence type="ECO:0000256" key="8">
    <source>
        <dbReference type="ARBA" id="ARBA00023136"/>
    </source>
</evidence>
<dbReference type="InterPro" id="IPR036942">
    <property type="entry name" value="Beta-barrel_TonB_sf"/>
</dbReference>
<keyword evidence="5 11" id="KW-0812">Transmembrane</keyword>
<proteinExistence type="inferred from homology"/>
<dbReference type="Pfam" id="PF00593">
    <property type="entry name" value="TonB_dep_Rec_b-barrel"/>
    <property type="match status" value="1"/>
</dbReference>
<dbReference type="InterPro" id="IPR000531">
    <property type="entry name" value="Beta-barrel_TonB"/>
</dbReference>
<dbReference type="Pfam" id="PF07715">
    <property type="entry name" value="Plug"/>
    <property type="match status" value="1"/>
</dbReference>
<evidence type="ECO:0000256" key="14">
    <source>
        <dbReference type="SAM" id="MobiDB-lite"/>
    </source>
</evidence>
<dbReference type="NCBIfam" id="TIGR01786">
    <property type="entry name" value="TonB-hemlactrns"/>
    <property type="match status" value="1"/>
</dbReference>
<dbReference type="PROSITE" id="PS01156">
    <property type="entry name" value="TONB_DEPENDENT_REC_2"/>
    <property type="match status" value="1"/>
</dbReference>
<dbReference type="Gene3D" id="2.170.130.10">
    <property type="entry name" value="TonB-dependent receptor, plug domain"/>
    <property type="match status" value="1"/>
</dbReference>
<dbReference type="InterPro" id="IPR010917">
    <property type="entry name" value="TonB_rcpt_CS"/>
</dbReference>
<dbReference type="PANTHER" id="PTHR30069:SF29">
    <property type="entry name" value="HEMOGLOBIN AND HEMOGLOBIN-HAPTOGLOBIN-BINDING PROTEIN 1-RELATED"/>
    <property type="match status" value="1"/>
</dbReference>
<evidence type="ECO:0000256" key="15">
    <source>
        <dbReference type="SAM" id="SignalP"/>
    </source>
</evidence>
<feature type="chain" id="PRO_5046710948" evidence="15">
    <location>
        <begin position="29"/>
        <end position="744"/>
    </location>
</feature>
<evidence type="ECO:0000256" key="6">
    <source>
        <dbReference type="ARBA" id="ARBA00022729"/>
    </source>
</evidence>
<keyword evidence="8 11" id="KW-0472">Membrane</keyword>
<evidence type="ECO:0000256" key="12">
    <source>
        <dbReference type="PROSITE-ProRule" id="PRU10144"/>
    </source>
</evidence>
<dbReference type="CDD" id="cd01347">
    <property type="entry name" value="ligand_gated_channel"/>
    <property type="match status" value="1"/>
</dbReference>
<feature type="compositionally biased region" description="Pro residues" evidence="14">
    <location>
        <begin position="340"/>
        <end position="349"/>
    </location>
</feature>
<dbReference type="PROSITE" id="PS52016">
    <property type="entry name" value="TONB_DEPENDENT_REC_3"/>
    <property type="match status" value="1"/>
</dbReference>
<feature type="region of interest" description="Disordered" evidence="14">
    <location>
        <begin position="331"/>
        <end position="358"/>
    </location>
</feature>
<gene>
    <name evidence="18" type="ORF">ABID12_000495</name>
</gene>
<evidence type="ECO:0000259" key="17">
    <source>
        <dbReference type="Pfam" id="PF07715"/>
    </source>
</evidence>
<comment type="similarity">
    <text evidence="2 11 13">Belongs to the TonB-dependent receptor family.</text>
</comment>
<dbReference type="EMBL" id="JBEPLY010000002">
    <property type="protein sequence ID" value="MET3598568.1"/>
    <property type="molecule type" value="Genomic_DNA"/>
</dbReference>
<feature type="signal peptide" evidence="15">
    <location>
        <begin position="1"/>
        <end position="28"/>
    </location>
</feature>
<evidence type="ECO:0000313" key="18">
    <source>
        <dbReference type="EMBL" id="MET3598568.1"/>
    </source>
</evidence>
<dbReference type="Gene3D" id="2.40.170.20">
    <property type="entry name" value="TonB-dependent receptor, beta-barrel domain"/>
    <property type="match status" value="1"/>
</dbReference>
<dbReference type="InterPro" id="IPR012910">
    <property type="entry name" value="Plug_dom"/>
</dbReference>
<comment type="caution">
    <text evidence="18">The sequence shown here is derived from an EMBL/GenBank/DDBJ whole genome shotgun (WGS) entry which is preliminary data.</text>
</comment>
<evidence type="ECO:0000256" key="5">
    <source>
        <dbReference type="ARBA" id="ARBA00022692"/>
    </source>
</evidence>
<protein>
    <submittedName>
        <fullName evidence="18">Hemoglobin/transferrin/lactoferrin receptor protein</fullName>
    </submittedName>
</protein>
<keyword evidence="10 11" id="KW-0998">Cell outer membrane</keyword>
<evidence type="ECO:0000313" key="19">
    <source>
        <dbReference type="Proteomes" id="UP001549164"/>
    </source>
</evidence>
<reference evidence="18 19" key="1">
    <citation type="submission" date="2024-06" db="EMBL/GenBank/DDBJ databases">
        <title>Genomic Encyclopedia of Type Strains, Phase IV (KMG-IV): sequencing the most valuable type-strain genomes for metagenomic binning, comparative biology and taxonomic classification.</title>
        <authorList>
            <person name="Goeker M."/>
        </authorList>
    </citation>
    <scope>NUCLEOTIDE SEQUENCE [LARGE SCALE GENOMIC DNA]</scope>
    <source>
        <strain evidence="18 19">DSM 28102</strain>
    </source>
</reference>
<organism evidence="18 19">
    <name type="scientific">Martelella mangrovi</name>
    <dbReference type="NCBI Taxonomy" id="1397477"/>
    <lineage>
        <taxon>Bacteria</taxon>
        <taxon>Pseudomonadati</taxon>
        <taxon>Pseudomonadota</taxon>
        <taxon>Alphaproteobacteria</taxon>
        <taxon>Hyphomicrobiales</taxon>
        <taxon>Aurantimonadaceae</taxon>
        <taxon>Martelella</taxon>
    </lineage>
</organism>
<evidence type="ECO:0000256" key="11">
    <source>
        <dbReference type="PROSITE-ProRule" id="PRU01360"/>
    </source>
</evidence>
<dbReference type="InterPro" id="IPR010949">
    <property type="entry name" value="TonB_Hb/transfer/lactofer_rcpt"/>
</dbReference>
<evidence type="ECO:0000256" key="3">
    <source>
        <dbReference type="ARBA" id="ARBA00022448"/>
    </source>
</evidence>
<feature type="short sequence motif" description="TonB C-terminal box" evidence="12">
    <location>
        <begin position="727"/>
        <end position="744"/>
    </location>
</feature>